<evidence type="ECO:0000256" key="6">
    <source>
        <dbReference type="ARBA" id="ARBA00023002"/>
    </source>
</evidence>
<dbReference type="Proteomes" id="UP000521379">
    <property type="component" value="Unassembled WGS sequence"/>
</dbReference>
<dbReference type="GO" id="GO:0050660">
    <property type="term" value="F:flavin adenine dinucleotide binding"/>
    <property type="evidence" value="ECO:0007669"/>
    <property type="project" value="TreeGrafter"/>
</dbReference>
<name>A0A846TNU1_9MICC</name>
<comment type="cofactor">
    <cofactor evidence="1">
        <name>FAD</name>
        <dbReference type="ChEBI" id="CHEBI:57692"/>
    </cofactor>
</comment>
<feature type="non-terminal residue" evidence="11">
    <location>
        <position position="113"/>
    </location>
</feature>
<dbReference type="PANTHER" id="PTHR47354">
    <property type="entry name" value="NADH OXIDOREDUCTASE HCR"/>
    <property type="match status" value="1"/>
</dbReference>
<keyword evidence="8" id="KW-0411">Iron-sulfur</keyword>
<evidence type="ECO:0000256" key="3">
    <source>
        <dbReference type="ARBA" id="ARBA00022714"/>
    </source>
</evidence>
<dbReference type="Gene3D" id="2.40.30.10">
    <property type="entry name" value="Translation factors"/>
    <property type="match status" value="1"/>
</dbReference>
<keyword evidence="5" id="KW-0274">FAD</keyword>
<dbReference type="GO" id="GO:0016491">
    <property type="term" value="F:oxidoreductase activity"/>
    <property type="evidence" value="ECO:0007669"/>
    <property type="project" value="UniProtKB-KW"/>
</dbReference>
<keyword evidence="12" id="KW-1185">Reference proteome</keyword>
<dbReference type="GO" id="GO:0051537">
    <property type="term" value="F:2 iron, 2 sulfur cluster binding"/>
    <property type="evidence" value="ECO:0007669"/>
    <property type="project" value="UniProtKB-KW"/>
</dbReference>
<organism evidence="11 12">
    <name type="scientific">Kocuria subflava</name>
    <dbReference type="NCBI Taxonomy" id="1736139"/>
    <lineage>
        <taxon>Bacteria</taxon>
        <taxon>Bacillati</taxon>
        <taxon>Actinomycetota</taxon>
        <taxon>Actinomycetes</taxon>
        <taxon>Micrococcales</taxon>
        <taxon>Micrococcaceae</taxon>
        <taxon>Kocuria</taxon>
    </lineage>
</organism>
<evidence type="ECO:0000313" key="12">
    <source>
        <dbReference type="Proteomes" id="UP000521379"/>
    </source>
</evidence>
<sequence>MSETIDTDVTGTDAEATPGRRRATFHTLRVSEVRPLAAGSVGVTFLVPAGLAGDYDYAPGQYVALRAQIDGQEVRRSYSICAEPVRGQVKVAIKKTLGGVFSTWANENLKVGD</sequence>
<dbReference type="InterPro" id="IPR017927">
    <property type="entry name" value="FAD-bd_FR_type"/>
</dbReference>
<evidence type="ECO:0000256" key="7">
    <source>
        <dbReference type="ARBA" id="ARBA00023004"/>
    </source>
</evidence>
<comment type="caution">
    <text evidence="11">The sequence shown here is derived from an EMBL/GenBank/DDBJ whole genome shotgun (WGS) entry which is preliminary data.</text>
</comment>
<evidence type="ECO:0000256" key="2">
    <source>
        <dbReference type="ARBA" id="ARBA00022630"/>
    </source>
</evidence>
<dbReference type="Pfam" id="PF00970">
    <property type="entry name" value="FAD_binding_6"/>
    <property type="match status" value="1"/>
</dbReference>
<evidence type="ECO:0000313" key="11">
    <source>
        <dbReference type="EMBL" id="NKE10878.1"/>
    </source>
</evidence>
<dbReference type="InterPro" id="IPR008333">
    <property type="entry name" value="Cbr1-like_FAD-bd_dom"/>
</dbReference>
<evidence type="ECO:0000256" key="1">
    <source>
        <dbReference type="ARBA" id="ARBA00001974"/>
    </source>
</evidence>
<dbReference type="EMBL" id="JAAVUN010000124">
    <property type="protein sequence ID" value="NKE10878.1"/>
    <property type="molecule type" value="Genomic_DNA"/>
</dbReference>
<dbReference type="InterPro" id="IPR050415">
    <property type="entry name" value="MRET"/>
</dbReference>
<keyword evidence="3" id="KW-0001">2Fe-2S</keyword>
<feature type="compositionally biased region" description="Polar residues" evidence="9">
    <location>
        <begin position="1"/>
        <end position="10"/>
    </location>
</feature>
<evidence type="ECO:0000256" key="5">
    <source>
        <dbReference type="ARBA" id="ARBA00022827"/>
    </source>
</evidence>
<keyword evidence="2" id="KW-0285">Flavoprotein</keyword>
<reference evidence="11 12" key="1">
    <citation type="submission" date="2020-02" db="EMBL/GenBank/DDBJ databases">
        <authorList>
            <person name="Sun Q."/>
        </authorList>
    </citation>
    <scope>NUCLEOTIDE SEQUENCE [LARGE SCALE GENOMIC DNA]</scope>
    <source>
        <strain evidence="11 12">YIM 13062</strain>
    </source>
</reference>
<evidence type="ECO:0000256" key="4">
    <source>
        <dbReference type="ARBA" id="ARBA00022723"/>
    </source>
</evidence>
<dbReference type="SUPFAM" id="SSF63380">
    <property type="entry name" value="Riboflavin synthase domain-like"/>
    <property type="match status" value="1"/>
</dbReference>
<proteinExistence type="predicted"/>
<protein>
    <submittedName>
        <fullName evidence="11">Phenylacetate-CoA oxygenase/reductase subunit PaaK</fullName>
    </submittedName>
</protein>
<dbReference type="AlphaFoldDB" id="A0A846TNU1"/>
<evidence type="ECO:0000256" key="9">
    <source>
        <dbReference type="SAM" id="MobiDB-lite"/>
    </source>
</evidence>
<gene>
    <name evidence="11" type="ORF">GTW58_13315</name>
</gene>
<keyword evidence="7" id="KW-0408">Iron</keyword>
<evidence type="ECO:0000259" key="10">
    <source>
        <dbReference type="PROSITE" id="PS51384"/>
    </source>
</evidence>
<dbReference type="PANTHER" id="PTHR47354:SF8">
    <property type="entry name" value="1,2-PHENYLACETYL-COA EPOXIDASE, SUBUNIT E"/>
    <property type="match status" value="1"/>
</dbReference>
<keyword evidence="4" id="KW-0479">Metal-binding</keyword>
<dbReference type="RefSeq" id="WP_245195272.1">
    <property type="nucleotide sequence ID" value="NZ_JAAVUN010000124.1"/>
</dbReference>
<feature type="domain" description="FAD-binding FR-type" evidence="10">
    <location>
        <begin position="23"/>
        <end position="113"/>
    </location>
</feature>
<feature type="region of interest" description="Disordered" evidence="9">
    <location>
        <begin position="1"/>
        <end position="21"/>
    </location>
</feature>
<evidence type="ECO:0000256" key="8">
    <source>
        <dbReference type="ARBA" id="ARBA00023014"/>
    </source>
</evidence>
<dbReference type="PROSITE" id="PS51384">
    <property type="entry name" value="FAD_FR"/>
    <property type="match status" value="1"/>
</dbReference>
<keyword evidence="6" id="KW-0560">Oxidoreductase</keyword>
<accession>A0A846TNU1</accession>
<dbReference type="InterPro" id="IPR017938">
    <property type="entry name" value="Riboflavin_synthase-like_b-brl"/>
</dbReference>
<dbReference type="GO" id="GO:0046872">
    <property type="term" value="F:metal ion binding"/>
    <property type="evidence" value="ECO:0007669"/>
    <property type="project" value="UniProtKB-KW"/>
</dbReference>